<name>A0A9P6WU36_RHIOR</name>
<feature type="compositionally biased region" description="Polar residues" evidence="1">
    <location>
        <begin position="128"/>
        <end position="140"/>
    </location>
</feature>
<keyword evidence="3" id="KW-1185">Reference proteome</keyword>
<proteinExistence type="predicted"/>
<reference evidence="2" key="1">
    <citation type="journal article" date="2020" name="Microb. Genom.">
        <title>Genetic diversity of clinical and environmental Mucorales isolates obtained from an investigation of mucormycosis cases among solid organ transplant recipients.</title>
        <authorList>
            <person name="Nguyen M.H."/>
            <person name="Kaul D."/>
            <person name="Muto C."/>
            <person name="Cheng S.J."/>
            <person name="Richter R.A."/>
            <person name="Bruno V.M."/>
            <person name="Liu G."/>
            <person name="Beyhan S."/>
            <person name="Sundermann A.J."/>
            <person name="Mounaud S."/>
            <person name="Pasculle A.W."/>
            <person name="Nierman W.C."/>
            <person name="Driscoll E."/>
            <person name="Cumbie R."/>
            <person name="Clancy C.J."/>
            <person name="Dupont C.L."/>
        </authorList>
    </citation>
    <scope>NUCLEOTIDE SEQUENCE</scope>
    <source>
        <strain evidence="2">GL11</strain>
    </source>
</reference>
<evidence type="ECO:0000313" key="3">
    <source>
        <dbReference type="Proteomes" id="UP000716291"/>
    </source>
</evidence>
<dbReference type="AlphaFoldDB" id="A0A9P6WU36"/>
<evidence type="ECO:0000256" key="1">
    <source>
        <dbReference type="SAM" id="MobiDB-lite"/>
    </source>
</evidence>
<feature type="region of interest" description="Disordered" evidence="1">
    <location>
        <begin position="1"/>
        <end position="140"/>
    </location>
</feature>
<comment type="caution">
    <text evidence="2">The sequence shown here is derived from an EMBL/GenBank/DDBJ whole genome shotgun (WGS) entry which is preliminary data.</text>
</comment>
<dbReference type="OrthoDB" id="10279686at2759"/>
<dbReference type="EMBL" id="JAANQT010007438">
    <property type="protein sequence ID" value="KAG1287032.1"/>
    <property type="molecule type" value="Genomic_DNA"/>
</dbReference>
<gene>
    <name evidence="2" type="ORF">G6F64_014155</name>
</gene>
<evidence type="ECO:0000313" key="2">
    <source>
        <dbReference type="EMBL" id="KAG1287032.1"/>
    </source>
</evidence>
<organism evidence="2 3">
    <name type="scientific">Rhizopus oryzae</name>
    <name type="common">Mucormycosis agent</name>
    <name type="synonym">Rhizopus arrhizus var. delemar</name>
    <dbReference type="NCBI Taxonomy" id="64495"/>
    <lineage>
        <taxon>Eukaryota</taxon>
        <taxon>Fungi</taxon>
        <taxon>Fungi incertae sedis</taxon>
        <taxon>Mucoromycota</taxon>
        <taxon>Mucoromycotina</taxon>
        <taxon>Mucoromycetes</taxon>
        <taxon>Mucorales</taxon>
        <taxon>Mucorineae</taxon>
        <taxon>Rhizopodaceae</taxon>
        <taxon>Rhizopus</taxon>
    </lineage>
</organism>
<feature type="compositionally biased region" description="Polar residues" evidence="1">
    <location>
        <begin position="1"/>
        <end position="56"/>
    </location>
</feature>
<protein>
    <submittedName>
        <fullName evidence="2">Uncharacterized protein</fullName>
    </submittedName>
</protein>
<sequence>MIVSFINNSVSRNTDQAPPSIEQLPSSTNAVMEATQDTPEATGQNPLSYTSTSGQSLGIPGLQEASEVQGKETEDMNTDESPSSAPERTELTQDNLNHVSSTPSDVAHTTLTPTDKRSESTLRRSARSNKGTFASTKYGH</sequence>
<dbReference type="Proteomes" id="UP000716291">
    <property type="component" value="Unassembled WGS sequence"/>
</dbReference>
<accession>A0A9P6WU36</accession>
<feature type="compositionally biased region" description="Polar residues" evidence="1">
    <location>
        <begin position="79"/>
        <end position="113"/>
    </location>
</feature>